<dbReference type="PANTHER" id="PTHR33050:SF7">
    <property type="entry name" value="RIBONUCLEASE H"/>
    <property type="match status" value="1"/>
</dbReference>
<dbReference type="PANTHER" id="PTHR33050">
    <property type="entry name" value="REVERSE TRANSCRIPTASE DOMAIN-CONTAINING PROTEIN"/>
    <property type="match status" value="1"/>
</dbReference>
<dbReference type="InterPro" id="IPR052055">
    <property type="entry name" value="Hepadnavirus_pol/RT"/>
</dbReference>
<name>A0A5J4TTV9_9EUKA</name>
<protein>
    <submittedName>
        <fullName evidence="1">Uncharacterized protein</fullName>
    </submittedName>
</protein>
<comment type="caution">
    <text evidence="1">The sequence shown here is derived from an EMBL/GenBank/DDBJ whole genome shotgun (WGS) entry which is preliminary data.</text>
</comment>
<organism evidence="1 2">
    <name type="scientific">Streblomastix strix</name>
    <dbReference type="NCBI Taxonomy" id="222440"/>
    <lineage>
        <taxon>Eukaryota</taxon>
        <taxon>Metamonada</taxon>
        <taxon>Preaxostyla</taxon>
        <taxon>Oxymonadida</taxon>
        <taxon>Streblomastigidae</taxon>
        <taxon>Streblomastix</taxon>
    </lineage>
</organism>
<sequence>MTSNANEIKAIYYGILRFEQVFNKMPDQAILIRSDNITAVYDFRKLNAKESQIERIKQTFYLVKKLQLQISTIQIPRKLNSVIDSLSRQYRSGDYTMKDGIIQLINKTWNYLPQIDVFATHYNKLINNYVKVDLNELGTQFHNAFNYKWSKVKLYIHTPILVLNRELQKMKQDKAHGIIMAPIQPGQSRYTKLKNLSFKFFFLGYSERTLKMVQKLEEQDQKHPPYNMGAFVMTCRRCWERLANEMHEDERIL</sequence>
<evidence type="ECO:0000313" key="2">
    <source>
        <dbReference type="Proteomes" id="UP000324800"/>
    </source>
</evidence>
<dbReference type="Proteomes" id="UP000324800">
    <property type="component" value="Unassembled WGS sequence"/>
</dbReference>
<dbReference type="OrthoDB" id="7477527at2759"/>
<dbReference type="EMBL" id="SNRW01025288">
    <property type="protein sequence ID" value="KAA6361628.1"/>
    <property type="molecule type" value="Genomic_DNA"/>
</dbReference>
<proteinExistence type="predicted"/>
<evidence type="ECO:0000313" key="1">
    <source>
        <dbReference type="EMBL" id="KAA6361628.1"/>
    </source>
</evidence>
<dbReference type="AlphaFoldDB" id="A0A5J4TTV9"/>
<reference evidence="1 2" key="1">
    <citation type="submission" date="2019-03" db="EMBL/GenBank/DDBJ databases">
        <title>Single cell metagenomics reveals metabolic interactions within the superorganism composed of flagellate Streblomastix strix and complex community of Bacteroidetes bacteria on its surface.</title>
        <authorList>
            <person name="Treitli S.C."/>
            <person name="Kolisko M."/>
            <person name="Husnik F."/>
            <person name="Keeling P."/>
            <person name="Hampl V."/>
        </authorList>
    </citation>
    <scope>NUCLEOTIDE SEQUENCE [LARGE SCALE GENOMIC DNA]</scope>
    <source>
        <strain evidence="1">ST1C</strain>
    </source>
</reference>
<gene>
    <name evidence="1" type="ORF">EZS28_042845</name>
</gene>
<accession>A0A5J4TTV9</accession>